<dbReference type="Gene3D" id="3.30.930.10">
    <property type="entry name" value="Bira Bifunctional Protein, Domain 2"/>
    <property type="match status" value="1"/>
</dbReference>
<proteinExistence type="predicted"/>
<evidence type="ECO:0000313" key="3">
    <source>
        <dbReference type="Proteomes" id="UP000542342"/>
    </source>
</evidence>
<dbReference type="PROSITE" id="PS51733">
    <property type="entry name" value="BPL_LPL_CATALYTIC"/>
    <property type="match status" value="1"/>
</dbReference>
<keyword evidence="3" id="KW-1185">Reference proteome</keyword>
<feature type="domain" description="BPL/LPL catalytic" evidence="1">
    <location>
        <begin position="28"/>
        <end position="213"/>
    </location>
</feature>
<dbReference type="RefSeq" id="WP_194537461.1">
    <property type="nucleotide sequence ID" value="NZ_JACEFB010000004.1"/>
</dbReference>
<protein>
    <submittedName>
        <fullName evidence="2">Lipoate--protein ligase family protein</fullName>
    </submittedName>
</protein>
<dbReference type="InterPro" id="IPR004143">
    <property type="entry name" value="BPL_LPL_catalytic"/>
</dbReference>
<dbReference type="EMBL" id="JACEFB010000004">
    <property type="protein sequence ID" value="MBA2226022.1"/>
    <property type="molecule type" value="Genomic_DNA"/>
</dbReference>
<dbReference type="AlphaFoldDB" id="A0A7V8VDH6"/>
<name>A0A7V8VDH6_9BACT</name>
<sequence length="237" mass="27122">MHCLEYTGPTAAENLAWEEALLLHAEESGGPELLRLWELEQPAVVLGAGGCVAAEVCQAHCQEDGIPILRRASGGGTVLLGPGCLCFTLVLRYDRAPLLHDIRRSFAYVLERIITALAPEVRLHLQGSDLTLDDRKVSGNAQQRKRRYFLHHGTLLYAVQAADYARYLLPPPRQPEYRRLRSHEQFVTNLPFTAAELRRRLLQNWDAREPFDPRPLWPRVQELMTEKYAQDAWHLRR</sequence>
<reference evidence="2 3" key="1">
    <citation type="submission" date="2020-07" db="EMBL/GenBank/DDBJ databases">
        <title>Thermogemmata thermophila gen. nov., sp. nov., a novel moderate thermophilic planctomycete from a Kamchatka hot spring.</title>
        <authorList>
            <person name="Elcheninov A.G."/>
            <person name="Podosokorskaya O.A."/>
            <person name="Kovaleva O.L."/>
            <person name="Novikov A."/>
            <person name="Bonch-Osmolovskaya E.A."/>
            <person name="Toshchakov S.V."/>
            <person name="Kublanov I.V."/>
        </authorList>
    </citation>
    <scope>NUCLEOTIDE SEQUENCE [LARGE SCALE GENOMIC DNA]</scope>
    <source>
        <strain evidence="2 3">2918</strain>
    </source>
</reference>
<keyword evidence="2" id="KW-0436">Ligase</keyword>
<comment type="caution">
    <text evidence="2">The sequence shown here is derived from an EMBL/GenBank/DDBJ whole genome shotgun (WGS) entry which is preliminary data.</text>
</comment>
<dbReference type="UniPathway" id="UPA00537">
    <property type="reaction ID" value="UER00595"/>
</dbReference>
<evidence type="ECO:0000313" key="2">
    <source>
        <dbReference type="EMBL" id="MBA2226022.1"/>
    </source>
</evidence>
<dbReference type="InterPro" id="IPR045864">
    <property type="entry name" value="aa-tRNA-synth_II/BPL/LPL"/>
</dbReference>
<dbReference type="GO" id="GO:0016874">
    <property type="term" value="F:ligase activity"/>
    <property type="evidence" value="ECO:0007669"/>
    <property type="project" value="UniProtKB-KW"/>
</dbReference>
<evidence type="ECO:0000259" key="1">
    <source>
        <dbReference type="PROSITE" id="PS51733"/>
    </source>
</evidence>
<organism evidence="2 3">
    <name type="scientific">Thermogemmata fonticola</name>
    <dbReference type="NCBI Taxonomy" id="2755323"/>
    <lineage>
        <taxon>Bacteria</taxon>
        <taxon>Pseudomonadati</taxon>
        <taxon>Planctomycetota</taxon>
        <taxon>Planctomycetia</taxon>
        <taxon>Gemmatales</taxon>
        <taxon>Gemmataceae</taxon>
        <taxon>Thermogemmata</taxon>
    </lineage>
</organism>
<dbReference type="Proteomes" id="UP000542342">
    <property type="component" value="Unassembled WGS sequence"/>
</dbReference>
<dbReference type="Pfam" id="PF21948">
    <property type="entry name" value="LplA-B_cat"/>
    <property type="match status" value="1"/>
</dbReference>
<dbReference type="PANTHER" id="PTHR43506:SF1">
    <property type="entry name" value="BPL_LPL CATALYTIC DOMAIN-CONTAINING PROTEIN"/>
    <property type="match status" value="1"/>
</dbReference>
<dbReference type="SUPFAM" id="SSF55681">
    <property type="entry name" value="Class II aaRS and biotin synthetases"/>
    <property type="match status" value="1"/>
</dbReference>
<dbReference type="InterPro" id="IPR053264">
    <property type="entry name" value="Lipoate-ligase_2_inactive"/>
</dbReference>
<gene>
    <name evidence="2" type="ORF">H0921_07590</name>
</gene>
<accession>A0A7V8VDH6</accession>
<dbReference type="PANTHER" id="PTHR43506">
    <property type="entry name" value="BIOTIN/LIPOATE A/B PROTEIN LIGASE FAMILY"/>
    <property type="match status" value="1"/>
</dbReference>
<dbReference type="CDD" id="cd16443">
    <property type="entry name" value="LplA"/>
    <property type="match status" value="1"/>
</dbReference>